<proteinExistence type="predicted"/>
<dbReference type="Proteomes" id="UP000323506">
    <property type="component" value="Chromosome A07"/>
</dbReference>
<organism evidence="2 3">
    <name type="scientific">Gossypium darwinii</name>
    <name type="common">Darwin's cotton</name>
    <name type="synonym">Gossypium barbadense var. darwinii</name>
    <dbReference type="NCBI Taxonomy" id="34276"/>
    <lineage>
        <taxon>Eukaryota</taxon>
        <taxon>Viridiplantae</taxon>
        <taxon>Streptophyta</taxon>
        <taxon>Embryophyta</taxon>
        <taxon>Tracheophyta</taxon>
        <taxon>Spermatophyta</taxon>
        <taxon>Magnoliopsida</taxon>
        <taxon>eudicotyledons</taxon>
        <taxon>Gunneridae</taxon>
        <taxon>Pentapetalae</taxon>
        <taxon>rosids</taxon>
        <taxon>malvids</taxon>
        <taxon>Malvales</taxon>
        <taxon>Malvaceae</taxon>
        <taxon>Malvoideae</taxon>
        <taxon>Gossypium</taxon>
    </lineage>
</organism>
<feature type="region of interest" description="Disordered" evidence="1">
    <location>
        <begin position="77"/>
        <end position="101"/>
    </location>
</feature>
<evidence type="ECO:0000313" key="2">
    <source>
        <dbReference type="EMBL" id="TYH10255.1"/>
    </source>
</evidence>
<evidence type="ECO:0000256" key="1">
    <source>
        <dbReference type="SAM" id="MobiDB-lite"/>
    </source>
</evidence>
<dbReference type="AlphaFoldDB" id="A0A5D2FW89"/>
<evidence type="ECO:0000313" key="3">
    <source>
        <dbReference type="Proteomes" id="UP000323506"/>
    </source>
</evidence>
<reference evidence="2 3" key="1">
    <citation type="submission" date="2019-06" db="EMBL/GenBank/DDBJ databases">
        <title>WGS assembly of Gossypium darwinii.</title>
        <authorList>
            <person name="Chen Z.J."/>
            <person name="Sreedasyam A."/>
            <person name="Ando A."/>
            <person name="Song Q."/>
            <person name="De L."/>
            <person name="Hulse-Kemp A."/>
            <person name="Ding M."/>
            <person name="Ye W."/>
            <person name="Kirkbride R."/>
            <person name="Jenkins J."/>
            <person name="Plott C."/>
            <person name="Lovell J."/>
            <person name="Lin Y.-M."/>
            <person name="Vaughn R."/>
            <person name="Liu B."/>
            <person name="Li W."/>
            <person name="Simpson S."/>
            <person name="Scheffler B."/>
            <person name="Saski C."/>
            <person name="Grover C."/>
            <person name="Hu G."/>
            <person name="Conover J."/>
            <person name="Carlson J."/>
            <person name="Shu S."/>
            <person name="Boston L."/>
            <person name="Williams M."/>
            <person name="Peterson D."/>
            <person name="Mcgee K."/>
            <person name="Jones D."/>
            <person name="Wendel J."/>
            <person name="Stelly D."/>
            <person name="Grimwood J."/>
            <person name="Schmutz J."/>
        </authorList>
    </citation>
    <scope>NUCLEOTIDE SEQUENCE [LARGE SCALE GENOMIC DNA]</scope>
    <source>
        <strain evidence="2">1808015.09</strain>
    </source>
</reference>
<gene>
    <name evidence="2" type="ORF">ES288_A07G164400v1</name>
</gene>
<sequence length="101" mass="11364">MDHPRCLPIWPPSTRYGPSFITDPLNHWQCIGIVVIISIFIVPAHPKHPFYGVQRRSFHVNVFGSDILDSARHLASQRGSGTVRRNACQPPDDQLFGGHPK</sequence>
<name>A0A5D2FW89_GOSDA</name>
<protein>
    <submittedName>
        <fullName evidence="2">Uncharacterized protein</fullName>
    </submittedName>
</protein>
<dbReference type="EMBL" id="CM017694">
    <property type="protein sequence ID" value="TYH10255.1"/>
    <property type="molecule type" value="Genomic_DNA"/>
</dbReference>
<keyword evidence="3" id="KW-1185">Reference proteome</keyword>
<accession>A0A5D2FW89</accession>